<accession>M0B9B2</accession>
<reference evidence="1 2" key="1">
    <citation type="journal article" date="2014" name="PLoS Genet.">
        <title>Phylogenetically driven sequencing of extremely halophilic archaea reveals strategies for static and dynamic osmo-response.</title>
        <authorList>
            <person name="Becker E.A."/>
            <person name="Seitzer P.M."/>
            <person name="Tritt A."/>
            <person name="Larsen D."/>
            <person name="Krusor M."/>
            <person name="Yao A.I."/>
            <person name="Wu D."/>
            <person name="Madern D."/>
            <person name="Eisen J.A."/>
            <person name="Darling A.E."/>
            <person name="Facciotti M.T."/>
        </authorList>
    </citation>
    <scope>NUCLEOTIDE SEQUENCE [LARGE SCALE GENOMIC DNA]</scope>
    <source>
        <strain evidence="1 2">JCM 10990</strain>
    </source>
</reference>
<keyword evidence="2" id="KW-1185">Reference proteome</keyword>
<protein>
    <submittedName>
        <fullName evidence="1">Uncharacterized protein</fullName>
    </submittedName>
</protein>
<name>M0B9B2_9EURY</name>
<comment type="caution">
    <text evidence="1">The sequence shown here is derived from an EMBL/GenBank/DDBJ whole genome shotgun (WGS) entry which is preliminary data.</text>
</comment>
<sequence>MTSPPETDAGEPGWILIARTEGAYTVTFDMRVCGSVEEIVATASSGQEYTVNFSGELTDDETCQPERVLGTVEAPTTTLQLSLRVTVNGEQLTVIERDGTTTSLHQIPDLLTEDTSGE</sequence>
<proteinExistence type="predicted"/>
<dbReference type="PATRIC" id="fig|1227492.4.peg.74"/>
<dbReference type="Proteomes" id="UP000011693">
    <property type="component" value="Unassembled WGS sequence"/>
</dbReference>
<gene>
    <name evidence="1" type="ORF">C482_00465</name>
</gene>
<evidence type="ECO:0000313" key="2">
    <source>
        <dbReference type="Proteomes" id="UP000011693"/>
    </source>
</evidence>
<dbReference type="AlphaFoldDB" id="M0B9B2"/>
<dbReference type="EMBL" id="AOIN01000008">
    <property type="protein sequence ID" value="ELZ06249.1"/>
    <property type="molecule type" value="Genomic_DNA"/>
</dbReference>
<evidence type="ECO:0000313" key="1">
    <source>
        <dbReference type="EMBL" id="ELZ06249.1"/>
    </source>
</evidence>
<organism evidence="1 2">
    <name type="scientific">Natrialba chahannaoensis JCM 10990</name>
    <dbReference type="NCBI Taxonomy" id="1227492"/>
    <lineage>
        <taxon>Archaea</taxon>
        <taxon>Methanobacteriati</taxon>
        <taxon>Methanobacteriota</taxon>
        <taxon>Stenosarchaea group</taxon>
        <taxon>Halobacteria</taxon>
        <taxon>Halobacteriales</taxon>
        <taxon>Natrialbaceae</taxon>
        <taxon>Natrialba</taxon>
    </lineage>
</organism>